<protein>
    <submittedName>
        <fullName evidence="1">Uncharacterized protein</fullName>
    </submittedName>
</protein>
<dbReference type="EMBL" id="QTSX02000063">
    <property type="protein sequence ID" value="KAJ9089154.1"/>
    <property type="molecule type" value="Genomic_DNA"/>
</dbReference>
<accession>A0ACC2UPV3</accession>
<dbReference type="Proteomes" id="UP001165960">
    <property type="component" value="Unassembled WGS sequence"/>
</dbReference>
<keyword evidence="2" id="KW-1185">Reference proteome</keyword>
<organism evidence="1 2">
    <name type="scientific">Entomophthora muscae</name>
    <dbReference type="NCBI Taxonomy" id="34485"/>
    <lineage>
        <taxon>Eukaryota</taxon>
        <taxon>Fungi</taxon>
        <taxon>Fungi incertae sedis</taxon>
        <taxon>Zoopagomycota</taxon>
        <taxon>Entomophthoromycotina</taxon>
        <taxon>Entomophthoromycetes</taxon>
        <taxon>Entomophthorales</taxon>
        <taxon>Entomophthoraceae</taxon>
        <taxon>Entomophthora</taxon>
    </lineage>
</organism>
<proteinExistence type="predicted"/>
<gene>
    <name evidence="1" type="ORF">DSO57_1015869</name>
</gene>
<evidence type="ECO:0000313" key="1">
    <source>
        <dbReference type="EMBL" id="KAJ9089154.1"/>
    </source>
</evidence>
<comment type="caution">
    <text evidence="1">The sequence shown here is derived from an EMBL/GenBank/DDBJ whole genome shotgun (WGS) entry which is preliminary data.</text>
</comment>
<name>A0ACC2UPV3_9FUNG</name>
<reference evidence="1" key="1">
    <citation type="submission" date="2022-04" db="EMBL/GenBank/DDBJ databases">
        <title>Genome of the entomopathogenic fungus Entomophthora muscae.</title>
        <authorList>
            <person name="Elya C."/>
            <person name="Lovett B.R."/>
            <person name="Lee E."/>
            <person name="Macias A.M."/>
            <person name="Hajek A.E."/>
            <person name="De Bivort B.L."/>
            <person name="Kasson M.T."/>
            <person name="De Fine Licht H.H."/>
            <person name="Stajich J.E."/>
        </authorList>
    </citation>
    <scope>NUCLEOTIDE SEQUENCE</scope>
    <source>
        <strain evidence="1">Berkeley</strain>
    </source>
</reference>
<sequence length="140" mass="15731">MSSYFLDTVYPALKIALNTVGLVSAILVVSVMACLRYFCPALVNRVSLRIQWAIACVDVMKHVLFYFITTPASPAVCSMIGFFTCFLYQIYFMLNASIVANMQLMFVQDKFPQPSWELRYWLASFSIATSVTVPPLGNSL</sequence>
<evidence type="ECO:0000313" key="2">
    <source>
        <dbReference type="Proteomes" id="UP001165960"/>
    </source>
</evidence>